<dbReference type="KEGG" id="arac:E0W69_013565"/>
<sequence length="176" mass="19017">MKKNKFVLALLSIVTIGLISCSSGHKVAGVNLDGDYVLNNISFSGIDSGGVKKEYFAKDTATIVHSVYLNTLVFDDAAPNCFEGSTWHLPFNGYGSYTISGNSNCGPGQRSINWSIRTVNGQSQFRFKVLNGAKAKKITDGYILNIVNSTTSGFTATEDINVDGRPATVTFNFVRQ</sequence>
<keyword evidence="2" id="KW-1185">Reference proteome</keyword>
<dbReference type="RefSeq" id="WP_131330589.1">
    <property type="nucleotide sequence ID" value="NZ_CP044016.1"/>
</dbReference>
<dbReference type="AlphaFoldDB" id="A0A5P2G368"/>
<dbReference type="OrthoDB" id="1121756at2"/>
<protein>
    <submittedName>
        <fullName evidence="1">Uncharacterized protein</fullName>
    </submittedName>
</protein>
<dbReference type="EMBL" id="CP044016">
    <property type="protein sequence ID" value="QES89647.1"/>
    <property type="molecule type" value="Genomic_DNA"/>
</dbReference>
<proteinExistence type="predicted"/>
<accession>A0A5P2G368</accession>
<dbReference type="Proteomes" id="UP000292424">
    <property type="component" value="Chromosome"/>
</dbReference>
<reference evidence="1 2" key="1">
    <citation type="submission" date="2019-09" db="EMBL/GenBank/DDBJ databases">
        <title>Complete genome sequence of Arachidicoccus sp. B3-10 isolated from apple orchard soil.</title>
        <authorList>
            <person name="Kim H.S."/>
            <person name="Han K.-I."/>
            <person name="Suh M.K."/>
            <person name="Lee K.C."/>
            <person name="Eom M.K."/>
            <person name="Kim J.-S."/>
            <person name="Kang S.W."/>
            <person name="Sin Y."/>
            <person name="Lee J.-S."/>
        </authorList>
    </citation>
    <scope>NUCLEOTIDE SEQUENCE [LARGE SCALE GENOMIC DNA]</scope>
    <source>
        <strain evidence="1 2">B3-10</strain>
    </source>
</reference>
<evidence type="ECO:0000313" key="1">
    <source>
        <dbReference type="EMBL" id="QES89647.1"/>
    </source>
</evidence>
<gene>
    <name evidence="1" type="ORF">E0W69_013565</name>
</gene>
<evidence type="ECO:0000313" key="2">
    <source>
        <dbReference type="Proteomes" id="UP000292424"/>
    </source>
</evidence>
<dbReference type="PROSITE" id="PS51257">
    <property type="entry name" value="PROKAR_LIPOPROTEIN"/>
    <property type="match status" value="1"/>
</dbReference>
<organism evidence="1 2">
    <name type="scientific">Rhizosphaericola mali</name>
    <dbReference type="NCBI Taxonomy" id="2545455"/>
    <lineage>
        <taxon>Bacteria</taxon>
        <taxon>Pseudomonadati</taxon>
        <taxon>Bacteroidota</taxon>
        <taxon>Chitinophagia</taxon>
        <taxon>Chitinophagales</taxon>
        <taxon>Chitinophagaceae</taxon>
        <taxon>Rhizosphaericola</taxon>
    </lineage>
</organism>
<name>A0A5P2G368_9BACT</name>